<keyword evidence="7 18" id="KW-0560">Oxidoreductase</keyword>
<evidence type="ECO:0000256" key="14">
    <source>
        <dbReference type="ARBA" id="ARBA00048934"/>
    </source>
</evidence>
<dbReference type="GO" id="GO:0006397">
    <property type="term" value="P:mRNA processing"/>
    <property type="evidence" value="ECO:0007669"/>
    <property type="project" value="UniProtKB-KW"/>
</dbReference>
<comment type="catalytic activity">
    <reaction evidence="16">
        <text>5,6-dihydrouridine(17) in tRNA + NADP(+) = uridine(17) in tRNA + NADPH + H(+)</text>
        <dbReference type="Rhea" id="RHEA:53368"/>
        <dbReference type="Rhea" id="RHEA-COMP:13541"/>
        <dbReference type="Rhea" id="RHEA-COMP:13542"/>
        <dbReference type="ChEBI" id="CHEBI:15378"/>
        <dbReference type="ChEBI" id="CHEBI:57783"/>
        <dbReference type="ChEBI" id="CHEBI:58349"/>
        <dbReference type="ChEBI" id="CHEBI:65315"/>
        <dbReference type="ChEBI" id="CHEBI:74443"/>
        <dbReference type="EC" id="1.3.1.88"/>
    </reaction>
    <physiologicalReaction direction="right-to-left" evidence="16">
        <dbReference type="Rhea" id="RHEA:53370"/>
    </physiologicalReaction>
</comment>
<comment type="catalytic activity">
    <reaction evidence="11">
        <text>5,6-dihydrouridine(17) in tRNA + NAD(+) = uridine(17) in tRNA + NADH + H(+)</text>
        <dbReference type="Rhea" id="RHEA:53372"/>
        <dbReference type="Rhea" id="RHEA-COMP:13541"/>
        <dbReference type="Rhea" id="RHEA-COMP:13542"/>
        <dbReference type="ChEBI" id="CHEBI:15378"/>
        <dbReference type="ChEBI" id="CHEBI:57540"/>
        <dbReference type="ChEBI" id="CHEBI:57945"/>
        <dbReference type="ChEBI" id="CHEBI:65315"/>
        <dbReference type="ChEBI" id="CHEBI:74443"/>
        <dbReference type="EC" id="1.3.1.88"/>
    </reaction>
    <physiologicalReaction direction="right-to-left" evidence="11">
        <dbReference type="Rhea" id="RHEA:53374"/>
    </physiologicalReaction>
</comment>
<evidence type="ECO:0000256" key="7">
    <source>
        <dbReference type="ARBA" id="ARBA00023002"/>
    </source>
</evidence>
<comment type="cofactor">
    <cofactor evidence="1">
        <name>FMN</name>
        <dbReference type="ChEBI" id="CHEBI:58210"/>
    </cofactor>
</comment>
<evidence type="ECO:0000256" key="2">
    <source>
        <dbReference type="ARBA" id="ARBA00022630"/>
    </source>
</evidence>
<evidence type="ECO:0000256" key="4">
    <source>
        <dbReference type="ARBA" id="ARBA00022664"/>
    </source>
</evidence>
<evidence type="ECO:0000256" key="12">
    <source>
        <dbReference type="ARBA" id="ARBA00047652"/>
    </source>
</evidence>
<evidence type="ECO:0000256" key="3">
    <source>
        <dbReference type="ARBA" id="ARBA00022643"/>
    </source>
</evidence>
<sequence length="377" mass="42992">MTQDFLSIIESAKNVLAPMVDQSELAWRILSRKYGADLCYTPMINAKIYADTKNKKYKETIFSTNEQDRPLIIQFCGNDPELILKAALDLQDKCDAVDINLGCPQGIAKKGHYGAYLQDEWPLIESIVSLLKANLKVPVTCKIRIFPELEKTIAYAKMLEKAGCSLLTVHGRTREQNKDRSGLADWEVIKAIKENVSIPVFANGNIIYNEDIDKCIELTGVDGVMSAEGNLYNPGIFLKDCHPFIPDVIDEYLEICQTTPTPPTCIKGHLFKLLRPCINKYTELRDELATCTNDFTQIAKKFRIVLEKDREAASNSTARSDNEFEVDENGYKIIPHWLCQPYFRDKTLGNIERRLKRNPEVIEEETKCKKQKKELEE</sequence>
<keyword evidence="3" id="KW-0288">FMN</keyword>
<evidence type="ECO:0000256" key="6">
    <source>
        <dbReference type="ARBA" id="ARBA00022857"/>
    </source>
</evidence>
<dbReference type="PROSITE" id="PS01136">
    <property type="entry name" value="UPF0034"/>
    <property type="match status" value="1"/>
</dbReference>
<evidence type="ECO:0000256" key="15">
    <source>
        <dbReference type="ARBA" id="ARBA00049447"/>
    </source>
</evidence>
<evidence type="ECO:0000259" key="17">
    <source>
        <dbReference type="Pfam" id="PF01207"/>
    </source>
</evidence>
<evidence type="ECO:0000256" key="13">
    <source>
        <dbReference type="ARBA" id="ARBA00048342"/>
    </source>
</evidence>
<dbReference type="CDD" id="cd02801">
    <property type="entry name" value="DUS_like_FMN"/>
    <property type="match status" value="1"/>
</dbReference>
<dbReference type="HOGENOM" id="CLU_013299_5_1_1"/>
<comment type="catalytic activity">
    <reaction evidence="13">
        <text>a 5,6-dihydrouridine in mRNA + NAD(+) = a uridine in mRNA + NADH + H(+)</text>
        <dbReference type="Rhea" id="RHEA:69851"/>
        <dbReference type="Rhea" id="RHEA-COMP:14658"/>
        <dbReference type="Rhea" id="RHEA-COMP:17789"/>
        <dbReference type="ChEBI" id="CHEBI:15378"/>
        <dbReference type="ChEBI" id="CHEBI:57540"/>
        <dbReference type="ChEBI" id="CHEBI:57945"/>
        <dbReference type="ChEBI" id="CHEBI:65315"/>
        <dbReference type="ChEBI" id="CHEBI:74443"/>
    </reaction>
    <physiologicalReaction direction="right-to-left" evidence="13">
        <dbReference type="Rhea" id="RHEA:69853"/>
    </physiologicalReaction>
</comment>
<dbReference type="STRING" id="988480.A0A075AUR4"/>
<dbReference type="SUPFAM" id="SSF51395">
    <property type="entry name" value="FMN-linked oxidoreductases"/>
    <property type="match status" value="1"/>
</dbReference>
<comment type="catalytic activity">
    <reaction evidence="15">
        <text>a 5,6-dihydrouridine in mRNA + NADP(+) = a uridine in mRNA + NADPH + H(+)</text>
        <dbReference type="Rhea" id="RHEA:69855"/>
        <dbReference type="Rhea" id="RHEA-COMP:14658"/>
        <dbReference type="Rhea" id="RHEA-COMP:17789"/>
        <dbReference type="ChEBI" id="CHEBI:15378"/>
        <dbReference type="ChEBI" id="CHEBI:57783"/>
        <dbReference type="ChEBI" id="CHEBI:58349"/>
        <dbReference type="ChEBI" id="CHEBI:65315"/>
        <dbReference type="ChEBI" id="CHEBI:74443"/>
    </reaction>
    <physiologicalReaction direction="right-to-left" evidence="15">
        <dbReference type="Rhea" id="RHEA:69857"/>
    </physiologicalReaction>
</comment>
<proteinExistence type="inferred from homology"/>
<dbReference type="GO" id="GO:0102263">
    <property type="term" value="F:tRNA-dihydrouridine17 synthase activity"/>
    <property type="evidence" value="ECO:0007669"/>
    <property type="project" value="RHEA"/>
</dbReference>
<evidence type="ECO:0000313" key="19">
    <source>
        <dbReference type="Proteomes" id="UP000030755"/>
    </source>
</evidence>
<dbReference type="Pfam" id="PF01207">
    <property type="entry name" value="Dus"/>
    <property type="match status" value="1"/>
</dbReference>
<dbReference type="InterPro" id="IPR018517">
    <property type="entry name" value="tRNA_hU_synthase_CS"/>
</dbReference>
<feature type="domain" description="DUS-like FMN-binding" evidence="17">
    <location>
        <begin position="16"/>
        <end position="303"/>
    </location>
</feature>
<dbReference type="GO" id="GO:0106414">
    <property type="term" value="F:mRNA dihydrouridine synthase activity"/>
    <property type="evidence" value="ECO:0007669"/>
    <property type="project" value="RHEA"/>
</dbReference>
<evidence type="ECO:0000256" key="1">
    <source>
        <dbReference type="ARBA" id="ARBA00001917"/>
    </source>
</evidence>
<reference evidence="18 19" key="1">
    <citation type="journal article" date="2013" name="Curr. Biol.">
        <title>Shared signatures of parasitism and phylogenomics unite Cryptomycota and microsporidia.</title>
        <authorList>
            <person name="James T.Y."/>
            <person name="Pelin A."/>
            <person name="Bonen L."/>
            <person name="Ahrendt S."/>
            <person name="Sain D."/>
            <person name="Corradi N."/>
            <person name="Stajich J.E."/>
        </authorList>
    </citation>
    <scope>NUCLEOTIDE SEQUENCE [LARGE SCALE GENOMIC DNA]</scope>
    <source>
        <strain evidence="18 19">CSF55</strain>
    </source>
</reference>
<dbReference type="OMA" id="MPHWLAQ"/>
<keyword evidence="19" id="KW-1185">Reference proteome</keyword>
<organism evidence="18 19">
    <name type="scientific">Rozella allomycis (strain CSF55)</name>
    <dbReference type="NCBI Taxonomy" id="988480"/>
    <lineage>
        <taxon>Eukaryota</taxon>
        <taxon>Fungi</taxon>
        <taxon>Fungi incertae sedis</taxon>
        <taxon>Cryptomycota</taxon>
        <taxon>Cryptomycota incertae sedis</taxon>
        <taxon>Rozella</taxon>
    </lineage>
</organism>
<keyword evidence="8" id="KW-0520">NAD</keyword>
<dbReference type="InterPro" id="IPR013785">
    <property type="entry name" value="Aldolase_TIM"/>
</dbReference>
<gene>
    <name evidence="18" type="ORF">O9G_004626</name>
</gene>
<evidence type="ECO:0000256" key="9">
    <source>
        <dbReference type="ARBA" id="ARBA00038313"/>
    </source>
</evidence>
<dbReference type="EMBL" id="KE561007">
    <property type="protein sequence ID" value="EPZ34026.1"/>
    <property type="molecule type" value="Genomic_DNA"/>
</dbReference>
<evidence type="ECO:0000256" key="16">
    <source>
        <dbReference type="ARBA" id="ARBA00049467"/>
    </source>
</evidence>
<evidence type="ECO:0000313" key="18">
    <source>
        <dbReference type="EMBL" id="EPZ34026.1"/>
    </source>
</evidence>
<dbReference type="Gene3D" id="3.20.20.70">
    <property type="entry name" value="Aldolase class I"/>
    <property type="match status" value="1"/>
</dbReference>
<name>A0A075AUR4_ROZAC</name>
<evidence type="ECO:0000256" key="8">
    <source>
        <dbReference type="ARBA" id="ARBA00023027"/>
    </source>
</evidence>
<evidence type="ECO:0000256" key="11">
    <source>
        <dbReference type="ARBA" id="ARBA00047287"/>
    </source>
</evidence>
<accession>A0A075AUR4</accession>
<dbReference type="GO" id="GO:0050660">
    <property type="term" value="F:flavin adenine dinucleotide binding"/>
    <property type="evidence" value="ECO:0007669"/>
    <property type="project" value="InterPro"/>
</dbReference>
<dbReference type="InterPro" id="IPR035587">
    <property type="entry name" value="DUS-like_FMN-bd"/>
</dbReference>
<dbReference type="PANTHER" id="PTHR11082">
    <property type="entry name" value="TRNA-DIHYDROURIDINE SYNTHASE"/>
    <property type="match status" value="1"/>
</dbReference>
<keyword evidence="5" id="KW-0819">tRNA processing</keyword>
<comment type="similarity">
    <text evidence="9">Belongs to the Dus family. Dus1 subfamily.</text>
</comment>
<evidence type="ECO:0000256" key="10">
    <source>
        <dbReference type="ARBA" id="ARBA00038890"/>
    </source>
</evidence>
<dbReference type="GO" id="GO:0102262">
    <property type="term" value="F:tRNA-dihydrouridine16 synthase activity"/>
    <property type="evidence" value="ECO:0007669"/>
    <property type="project" value="RHEA"/>
</dbReference>
<protein>
    <recommendedName>
        <fullName evidence="10">tRNA-dihydrouridine(16/17) synthase [NAD(P)(+)]</fullName>
        <ecNumber evidence="10">1.3.1.88</ecNumber>
    </recommendedName>
</protein>
<keyword evidence="4" id="KW-0507">mRNA processing</keyword>
<comment type="catalytic activity">
    <reaction evidence="14">
        <text>5,6-dihydrouridine(16) in tRNA + NAD(+) = uridine(16) in tRNA + NADH + H(+)</text>
        <dbReference type="Rhea" id="RHEA:53380"/>
        <dbReference type="Rhea" id="RHEA-COMP:13543"/>
        <dbReference type="Rhea" id="RHEA-COMP:13544"/>
        <dbReference type="ChEBI" id="CHEBI:15378"/>
        <dbReference type="ChEBI" id="CHEBI:57540"/>
        <dbReference type="ChEBI" id="CHEBI:57945"/>
        <dbReference type="ChEBI" id="CHEBI:65315"/>
        <dbReference type="ChEBI" id="CHEBI:74443"/>
        <dbReference type="EC" id="1.3.1.88"/>
    </reaction>
    <physiologicalReaction direction="right-to-left" evidence="14">
        <dbReference type="Rhea" id="RHEA:53382"/>
    </physiologicalReaction>
</comment>
<dbReference type="PANTHER" id="PTHR11082:SF5">
    <property type="entry name" value="TRNA-DIHYDROURIDINE(16_17) SYNTHASE [NAD(P)(+)]-LIKE"/>
    <property type="match status" value="1"/>
</dbReference>
<keyword evidence="6" id="KW-0521">NADP</keyword>
<evidence type="ECO:0000256" key="5">
    <source>
        <dbReference type="ARBA" id="ARBA00022694"/>
    </source>
</evidence>
<comment type="catalytic activity">
    <reaction evidence="12">
        <text>5,6-dihydrouridine(16) in tRNA + NADP(+) = uridine(16) in tRNA + NADPH + H(+)</text>
        <dbReference type="Rhea" id="RHEA:53376"/>
        <dbReference type="Rhea" id="RHEA-COMP:13543"/>
        <dbReference type="Rhea" id="RHEA-COMP:13544"/>
        <dbReference type="ChEBI" id="CHEBI:15378"/>
        <dbReference type="ChEBI" id="CHEBI:57783"/>
        <dbReference type="ChEBI" id="CHEBI:58349"/>
        <dbReference type="ChEBI" id="CHEBI:65315"/>
        <dbReference type="ChEBI" id="CHEBI:74443"/>
        <dbReference type="EC" id="1.3.1.88"/>
    </reaction>
    <physiologicalReaction direction="right-to-left" evidence="12">
        <dbReference type="Rhea" id="RHEA:53378"/>
    </physiologicalReaction>
</comment>
<dbReference type="AlphaFoldDB" id="A0A075AUR4"/>
<dbReference type="OrthoDB" id="272303at2759"/>
<dbReference type="EC" id="1.3.1.88" evidence="10"/>
<dbReference type="Proteomes" id="UP000030755">
    <property type="component" value="Unassembled WGS sequence"/>
</dbReference>
<keyword evidence="2" id="KW-0285">Flavoprotein</keyword>